<sequence length="518" mass="56825">MASFGSLTGPAKLGAVRKLLDTLTEDLKSQALQPKERDTALEELKVYGRDPSHAGPIFTKEGIETLTKFAFDSTSDTTSRNALRVLCNALFLKPETRQVFVDLGYEPKACGKLKNDNRDDEFLISRLILLTTYGTSVDLPKLIEQHQLADSIVQNLSRHATRFSTQSATTDNANPMEEMALAETLKLLFNVTNFAKDHTSSFDGALPHITSILCAHALPQTKTPLDPPFSLLINALLNLNLTTPTAQSALYPSTEPTRVANRLLQLLDLSMKSYTDAALDPSVAPLICVLSVIYEHAPTPPHPPKDDDDSSSDSANNDNNNNNNPDMIRTTIRTKLLPTEQDRKTVLGRTDTLPSRLLRNWTNPLAPQFRSAVAHLYFDLSGRDAVRFIENVGYGYASGFLFENNIAVPAEAVEGGGASGSGSATAAEWSGAAASASATRGRAVNPITGQFLDEERFADLPEMTMEEKEREAERLFVLFERLKQTGVVSVQNPVEMAMQEGRIQELPDDDDDDEDKLD</sequence>
<dbReference type="GO" id="GO:0007186">
    <property type="term" value="P:G protein-coupled receptor signaling pathway"/>
    <property type="evidence" value="ECO:0007669"/>
    <property type="project" value="TreeGrafter"/>
</dbReference>
<dbReference type="GO" id="GO:0001965">
    <property type="term" value="F:G-protein alpha-subunit binding"/>
    <property type="evidence" value="ECO:0007669"/>
    <property type="project" value="TreeGrafter"/>
</dbReference>
<feature type="region of interest" description="Disordered" evidence="4">
    <location>
        <begin position="298"/>
        <end position="329"/>
    </location>
</feature>
<comment type="similarity">
    <text evidence="1">Belongs to the synembryn family.</text>
</comment>
<reference evidence="5" key="1">
    <citation type="journal article" date="2023" name="Mol. Phylogenet. Evol.">
        <title>Genome-scale phylogeny and comparative genomics of the fungal order Sordariales.</title>
        <authorList>
            <person name="Hensen N."/>
            <person name="Bonometti L."/>
            <person name="Westerberg I."/>
            <person name="Brannstrom I.O."/>
            <person name="Guillou S."/>
            <person name="Cros-Aarteil S."/>
            <person name="Calhoun S."/>
            <person name="Haridas S."/>
            <person name="Kuo A."/>
            <person name="Mondo S."/>
            <person name="Pangilinan J."/>
            <person name="Riley R."/>
            <person name="LaButti K."/>
            <person name="Andreopoulos B."/>
            <person name="Lipzen A."/>
            <person name="Chen C."/>
            <person name="Yan M."/>
            <person name="Daum C."/>
            <person name="Ng V."/>
            <person name="Clum A."/>
            <person name="Steindorff A."/>
            <person name="Ohm R.A."/>
            <person name="Martin F."/>
            <person name="Silar P."/>
            <person name="Natvig D.O."/>
            <person name="Lalanne C."/>
            <person name="Gautier V."/>
            <person name="Ament-Velasquez S.L."/>
            <person name="Kruys A."/>
            <person name="Hutchinson M.I."/>
            <person name="Powell A.J."/>
            <person name="Barry K."/>
            <person name="Miller A.N."/>
            <person name="Grigoriev I.V."/>
            <person name="Debuchy R."/>
            <person name="Gladieux P."/>
            <person name="Hiltunen Thoren M."/>
            <person name="Johannesson H."/>
        </authorList>
    </citation>
    <scope>NUCLEOTIDE SEQUENCE</scope>
    <source>
        <strain evidence="5">CBS 538.74</strain>
    </source>
</reference>
<dbReference type="Proteomes" id="UP001302745">
    <property type="component" value="Unassembled WGS sequence"/>
</dbReference>
<organism evidence="5 6">
    <name type="scientific">Chaetomidium leptoderma</name>
    <dbReference type="NCBI Taxonomy" id="669021"/>
    <lineage>
        <taxon>Eukaryota</taxon>
        <taxon>Fungi</taxon>
        <taxon>Dikarya</taxon>
        <taxon>Ascomycota</taxon>
        <taxon>Pezizomycotina</taxon>
        <taxon>Sordariomycetes</taxon>
        <taxon>Sordariomycetidae</taxon>
        <taxon>Sordariales</taxon>
        <taxon>Chaetomiaceae</taxon>
        <taxon>Chaetomidium</taxon>
    </lineage>
</organism>
<dbReference type="PANTHER" id="PTHR12425">
    <property type="entry name" value="SYNEMBRYN"/>
    <property type="match status" value="1"/>
</dbReference>
<dbReference type="InterPro" id="IPR016024">
    <property type="entry name" value="ARM-type_fold"/>
</dbReference>
<evidence type="ECO:0000256" key="1">
    <source>
        <dbReference type="ARBA" id="ARBA00009049"/>
    </source>
</evidence>
<evidence type="ECO:0000256" key="4">
    <source>
        <dbReference type="SAM" id="MobiDB-lite"/>
    </source>
</evidence>
<protein>
    <submittedName>
        <fullName evidence="5">Guanine nucleotide exchange factor synembryn-like protein</fullName>
    </submittedName>
</protein>
<keyword evidence="3" id="KW-0143">Chaperone</keyword>
<dbReference type="EMBL" id="MU856945">
    <property type="protein sequence ID" value="KAK4153272.1"/>
    <property type="molecule type" value="Genomic_DNA"/>
</dbReference>
<reference evidence="5" key="2">
    <citation type="submission" date="2023-05" db="EMBL/GenBank/DDBJ databases">
        <authorList>
            <consortium name="Lawrence Berkeley National Laboratory"/>
            <person name="Steindorff A."/>
            <person name="Hensen N."/>
            <person name="Bonometti L."/>
            <person name="Westerberg I."/>
            <person name="Brannstrom I.O."/>
            <person name="Guillou S."/>
            <person name="Cros-Aarteil S."/>
            <person name="Calhoun S."/>
            <person name="Haridas S."/>
            <person name="Kuo A."/>
            <person name="Mondo S."/>
            <person name="Pangilinan J."/>
            <person name="Riley R."/>
            <person name="Labutti K."/>
            <person name="Andreopoulos B."/>
            <person name="Lipzen A."/>
            <person name="Chen C."/>
            <person name="Yanf M."/>
            <person name="Daum C."/>
            <person name="Ng V."/>
            <person name="Clum A."/>
            <person name="Ohm R."/>
            <person name="Martin F."/>
            <person name="Silar P."/>
            <person name="Natvig D."/>
            <person name="Lalanne C."/>
            <person name="Gautier V."/>
            <person name="Ament-Velasquez S.L."/>
            <person name="Kruys A."/>
            <person name="Hutchinson M.I."/>
            <person name="Powell A.J."/>
            <person name="Barry K."/>
            <person name="Miller A.N."/>
            <person name="Grigoriev I.V."/>
            <person name="Debuchy R."/>
            <person name="Gladieux P."/>
            <person name="Thoren M.H."/>
            <person name="Johannesson H."/>
        </authorList>
    </citation>
    <scope>NUCLEOTIDE SEQUENCE</scope>
    <source>
        <strain evidence="5">CBS 538.74</strain>
    </source>
</reference>
<accession>A0AAN6VKK0</accession>
<dbReference type="InterPro" id="IPR019318">
    <property type="entry name" value="Gua_nucleotide_exch_fac_Ric8"/>
</dbReference>
<keyword evidence="2" id="KW-0344">Guanine-nucleotide releasing factor</keyword>
<proteinExistence type="inferred from homology"/>
<dbReference type="GO" id="GO:0005737">
    <property type="term" value="C:cytoplasm"/>
    <property type="evidence" value="ECO:0007669"/>
    <property type="project" value="TreeGrafter"/>
</dbReference>
<evidence type="ECO:0000256" key="3">
    <source>
        <dbReference type="ARBA" id="ARBA00023186"/>
    </source>
</evidence>
<gene>
    <name evidence="5" type="ORF">C8A00DRAFT_43763</name>
</gene>
<dbReference type="PANTHER" id="PTHR12425:SF5">
    <property type="entry name" value="SYNEMBRYN"/>
    <property type="match status" value="1"/>
</dbReference>
<comment type="caution">
    <text evidence="5">The sequence shown here is derived from an EMBL/GenBank/DDBJ whole genome shotgun (WGS) entry which is preliminary data.</text>
</comment>
<name>A0AAN6VKK0_9PEZI</name>
<dbReference type="Pfam" id="PF10165">
    <property type="entry name" value="Ric8"/>
    <property type="match status" value="1"/>
</dbReference>
<evidence type="ECO:0000256" key="2">
    <source>
        <dbReference type="ARBA" id="ARBA00022658"/>
    </source>
</evidence>
<dbReference type="AlphaFoldDB" id="A0AAN6VKK0"/>
<keyword evidence="6" id="KW-1185">Reference proteome</keyword>
<evidence type="ECO:0000313" key="6">
    <source>
        <dbReference type="Proteomes" id="UP001302745"/>
    </source>
</evidence>
<evidence type="ECO:0000313" key="5">
    <source>
        <dbReference type="EMBL" id="KAK4153272.1"/>
    </source>
</evidence>
<dbReference type="SUPFAM" id="SSF48371">
    <property type="entry name" value="ARM repeat"/>
    <property type="match status" value="1"/>
</dbReference>
<feature type="compositionally biased region" description="Low complexity" evidence="4">
    <location>
        <begin position="312"/>
        <end position="324"/>
    </location>
</feature>
<dbReference type="GO" id="GO:0005085">
    <property type="term" value="F:guanyl-nucleotide exchange factor activity"/>
    <property type="evidence" value="ECO:0007669"/>
    <property type="project" value="UniProtKB-KW"/>
</dbReference>